<name>A0A366HF32_9BACT</name>
<proteinExistence type="predicted"/>
<dbReference type="EMBL" id="QNRR01000007">
    <property type="protein sequence ID" value="RBP41173.1"/>
    <property type="molecule type" value="Genomic_DNA"/>
</dbReference>
<protein>
    <submittedName>
        <fullName evidence="1">Uncharacterized protein</fullName>
    </submittedName>
</protein>
<dbReference type="AlphaFoldDB" id="A0A366HF32"/>
<evidence type="ECO:0000313" key="2">
    <source>
        <dbReference type="Proteomes" id="UP000253426"/>
    </source>
</evidence>
<comment type="caution">
    <text evidence="1">The sequence shown here is derived from an EMBL/GenBank/DDBJ whole genome shotgun (WGS) entry which is preliminary data.</text>
</comment>
<organism evidence="1 2">
    <name type="scientific">Roseimicrobium gellanilyticum</name>
    <dbReference type="NCBI Taxonomy" id="748857"/>
    <lineage>
        <taxon>Bacteria</taxon>
        <taxon>Pseudomonadati</taxon>
        <taxon>Verrucomicrobiota</taxon>
        <taxon>Verrucomicrobiia</taxon>
        <taxon>Verrucomicrobiales</taxon>
        <taxon>Verrucomicrobiaceae</taxon>
        <taxon>Roseimicrobium</taxon>
    </lineage>
</organism>
<keyword evidence="2" id="KW-1185">Reference proteome</keyword>
<accession>A0A366HF32</accession>
<reference evidence="1 2" key="1">
    <citation type="submission" date="2018-06" db="EMBL/GenBank/DDBJ databases">
        <title>Genomic Encyclopedia of Type Strains, Phase IV (KMG-IV): sequencing the most valuable type-strain genomes for metagenomic binning, comparative biology and taxonomic classification.</title>
        <authorList>
            <person name="Goeker M."/>
        </authorList>
    </citation>
    <scope>NUCLEOTIDE SEQUENCE [LARGE SCALE GENOMIC DNA]</scope>
    <source>
        <strain evidence="1 2">DSM 25532</strain>
    </source>
</reference>
<gene>
    <name evidence="1" type="ORF">DES53_1072</name>
</gene>
<dbReference type="Proteomes" id="UP000253426">
    <property type="component" value="Unassembled WGS sequence"/>
</dbReference>
<evidence type="ECO:0000313" key="1">
    <source>
        <dbReference type="EMBL" id="RBP41173.1"/>
    </source>
</evidence>
<sequence length="137" mass="16185">MQLERRTISPKPGMRAWMSDSSGYPLPEGLTDRQEVRVVGQQGRTRTVEDAQGRRYEVLFWQVDAGYAFRINGRYFRENTPQALDLLENYLKHLERMSRFAPWETAEQRQDIRFQLRRNGRNPQGRPKYSDFSLCGV</sequence>